<dbReference type="Proteomes" id="UP000502699">
    <property type="component" value="Chromosome"/>
</dbReference>
<dbReference type="EMBL" id="CP048029">
    <property type="protein sequence ID" value="QIK36774.1"/>
    <property type="molecule type" value="Genomic_DNA"/>
</dbReference>
<dbReference type="AlphaFoldDB" id="A0A6G7V9W5"/>
<organism evidence="2 3">
    <name type="scientific">Caldichromatium japonicum</name>
    <dbReference type="NCBI Taxonomy" id="2699430"/>
    <lineage>
        <taxon>Bacteria</taxon>
        <taxon>Pseudomonadati</taxon>
        <taxon>Pseudomonadota</taxon>
        <taxon>Gammaproteobacteria</taxon>
        <taxon>Chromatiales</taxon>
        <taxon>Chromatiaceae</taxon>
        <taxon>Caldichromatium</taxon>
    </lineage>
</organism>
<sequence length="39" mass="4192">MTLTEAFSELEDPHCGPAKRHDLTEMALMALCAVLCGAD</sequence>
<feature type="domain" description="H repeat-associated protein N-terminal" evidence="1">
    <location>
        <begin position="5"/>
        <end position="39"/>
    </location>
</feature>
<dbReference type="InterPro" id="IPR032806">
    <property type="entry name" value="YbfD_N"/>
</dbReference>
<protein>
    <submittedName>
        <fullName evidence="2">Transposase family protein</fullName>
    </submittedName>
</protein>
<name>A0A6G7V9W5_9GAMM</name>
<evidence type="ECO:0000313" key="2">
    <source>
        <dbReference type="EMBL" id="QIK36774.1"/>
    </source>
</evidence>
<keyword evidence="3" id="KW-1185">Reference proteome</keyword>
<reference evidence="3" key="1">
    <citation type="submission" date="2020-01" db="EMBL/GenBank/DDBJ databases">
        <title>Caldichromatium gen. nov., sp. nov., a thermophilic purple sulfur bacterium member of the family Chromatiaceae isolated from Nakabusa hot spring, Japan.</title>
        <authorList>
            <person name="Saini M.K."/>
            <person name="Hanada S."/>
            <person name="Tank M."/>
        </authorList>
    </citation>
    <scope>NUCLEOTIDE SEQUENCE [LARGE SCALE GENOMIC DNA]</scope>
    <source>
        <strain evidence="3">No.7</strain>
    </source>
</reference>
<accession>A0A6G7V9W5</accession>
<dbReference type="Pfam" id="PF13808">
    <property type="entry name" value="DDE_Tnp_1_assoc"/>
    <property type="match status" value="1"/>
</dbReference>
<gene>
    <name evidence="2" type="ORF">GWK36_00805</name>
</gene>
<evidence type="ECO:0000259" key="1">
    <source>
        <dbReference type="Pfam" id="PF13808"/>
    </source>
</evidence>
<proteinExistence type="predicted"/>
<evidence type="ECO:0000313" key="3">
    <source>
        <dbReference type="Proteomes" id="UP000502699"/>
    </source>
</evidence>
<dbReference type="KEGG" id="cjap:GWK36_00805"/>